<evidence type="ECO:0000313" key="1">
    <source>
        <dbReference type="EMBL" id="MFD1184254.1"/>
    </source>
</evidence>
<evidence type="ECO:0000313" key="2">
    <source>
        <dbReference type="Proteomes" id="UP001597211"/>
    </source>
</evidence>
<dbReference type="EMBL" id="JBHTKZ010000077">
    <property type="protein sequence ID" value="MFD1184254.1"/>
    <property type="molecule type" value="Genomic_DNA"/>
</dbReference>
<protein>
    <recommendedName>
        <fullName evidence="3">DUF4279 domain-containing protein</fullName>
    </recommendedName>
</protein>
<accession>A0ABW3SHI4</accession>
<reference evidence="2" key="1">
    <citation type="journal article" date="2019" name="Int. J. Syst. Evol. Microbiol.">
        <title>The Global Catalogue of Microorganisms (GCM) 10K type strain sequencing project: providing services to taxonomists for standard genome sequencing and annotation.</title>
        <authorList>
            <consortium name="The Broad Institute Genomics Platform"/>
            <consortium name="The Broad Institute Genome Sequencing Center for Infectious Disease"/>
            <person name="Wu L."/>
            <person name="Ma J."/>
        </authorList>
    </citation>
    <scope>NUCLEOTIDE SEQUENCE [LARGE SCALE GENOMIC DNA]</scope>
    <source>
        <strain evidence="2">CCUG 48216</strain>
    </source>
</reference>
<sequence>MGGENFSPIKAQKITGLVFSKIQELGSLETKGPNKGKPRTLGSAVLYAPNNVDLDLNCYAGLEWIVDNLKENIKMLIECGAEEMYLSIGVFYKYQCNMAFEPYLLNKISDLNVSFWISCYEDNEEE</sequence>
<organism evidence="1 2">
    <name type="scientific">Paenibacillus timonensis</name>
    <dbReference type="NCBI Taxonomy" id="225915"/>
    <lineage>
        <taxon>Bacteria</taxon>
        <taxon>Bacillati</taxon>
        <taxon>Bacillota</taxon>
        <taxon>Bacilli</taxon>
        <taxon>Bacillales</taxon>
        <taxon>Paenibacillaceae</taxon>
        <taxon>Paenibacillus</taxon>
    </lineage>
</organism>
<name>A0ABW3SHI4_9BACL</name>
<keyword evidence="2" id="KW-1185">Reference proteome</keyword>
<proteinExistence type="predicted"/>
<dbReference type="Proteomes" id="UP001597211">
    <property type="component" value="Unassembled WGS sequence"/>
</dbReference>
<comment type="caution">
    <text evidence="1">The sequence shown here is derived from an EMBL/GenBank/DDBJ whole genome shotgun (WGS) entry which is preliminary data.</text>
</comment>
<evidence type="ECO:0008006" key="3">
    <source>
        <dbReference type="Google" id="ProtNLM"/>
    </source>
</evidence>
<gene>
    <name evidence="1" type="ORF">ACFQ2Z_23225</name>
</gene>